<dbReference type="eggNOG" id="KOG3752">
    <property type="taxonomic scope" value="Eukaryota"/>
</dbReference>
<dbReference type="InParanoid" id="S8DH30"/>
<gene>
    <name evidence="1" type="ORF">FOMPIDRAFT_1137241</name>
</gene>
<dbReference type="STRING" id="743788.S8DH30"/>
<evidence type="ECO:0008006" key="3">
    <source>
        <dbReference type="Google" id="ProtNLM"/>
    </source>
</evidence>
<proteinExistence type="predicted"/>
<evidence type="ECO:0000313" key="1">
    <source>
        <dbReference type="EMBL" id="EPS92836.1"/>
    </source>
</evidence>
<dbReference type="HOGENOM" id="CLU_044484_3_1_1"/>
<keyword evidence="2" id="KW-1185">Reference proteome</keyword>
<dbReference type="AlphaFoldDB" id="S8DH30"/>
<organism evidence="1 2">
    <name type="scientific">Fomitopsis schrenkii</name>
    <name type="common">Brown rot fungus</name>
    <dbReference type="NCBI Taxonomy" id="2126942"/>
    <lineage>
        <taxon>Eukaryota</taxon>
        <taxon>Fungi</taxon>
        <taxon>Dikarya</taxon>
        <taxon>Basidiomycota</taxon>
        <taxon>Agaricomycotina</taxon>
        <taxon>Agaricomycetes</taxon>
        <taxon>Polyporales</taxon>
        <taxon>Fomitopsis</taxon>
    </lineage>
</organism>
<evidence type="ECO:0000313" key="2">
    <source>
        <dbReference type="Proteomes" id="UP000015241"/>
    </source>
</evidence>
<reference evidence="1 2" key="1">
    <citation type="journal article" date="2012" name="Science">
        <title>The Paleozoic origin of enzymatic lignin decomposition reconstructed from 31 fungal genomes.</title>
        <authorList>
            <person name="Floudas D."/>
            <person name="Binder M."/>
            <person name="Riley R."/>
            <person name="Barry K."/>
            <person name="Blanchette R.A."/>
            <person name="Henrissat B."/>
            <person name="Martinez A.T."/>
            <person name="Otillar R."/>
            <person name="Spatafora J.W."/>
            <person name="Yadav J.S."/>
            <person name="Aerts A."/>
            <person name="Benoit I."/>
            <person name="Boyd A."/>
            <person name="Carlson A."/>
            <person name="Copeland A."/>
            <person name="Coutinho P.M."/>
            <person name="de Vries R.P."/>
            <person name="Ferreira P."/>
            <person name="Findley K."/>
            <person name="Foster B."/>
            <person name="Gaskell J."/>
            <person name="Glotzer D."/>
            <person name="Gorecki P."/>
            <person name="Heitman J."/>
            <person name="Hesse C."/>
            <person name="Hori C."/>
            <person name="Igarashi K."/>
            <person name="Jurgens J.A."/>
            <person name="Kallen N."/>
            <person name="Kersten P."/>
            <person name="Kohler A."/>
            <person name="Kuees U."/>
            <person name="Kumar T.K.A."/>
            <person name="Kuo A."/>
            <person name="LaButti K."/>
            <person name="Larrondo L.F."/>
            <person name="Lindquist E."/>
            <person name="Ling A."/>
            <person name="Lombard V."/>
            <person name="Lucas S."/>
            <person name="Lundell T."/>
            <person name="Martin R."/>
            <person name="McLaughlin D.J."/>
            <person name="Morgenstern I."/>
            <person name="Morin E."/>
            <person name="Murat C."/>
            <person name="Nagy L.G."/>
            <person name="Nolan M."/>
            <person name="Ohm R.A."/>
            <person name="Patyshakuliyeva A."/>
            <person name="Rokas A."/>
            <person name="Ruiz-Duenas F.J."/>
            <person name="Sabat G."/>
            <person name="Salamov A."/>
            <person name="Samejima M."/>
            <person name="Schmutz J."/>
            <person name="Slot J.C."/>
            <person name="St John F."/>
            <person name="Stenlid J."/>
            <person name="Sun H."/>
            <person name="Sun S."/>
            <person name="Syed K."/>
            <person name="Tsang A."/>
            <person name="Wiebenga A."/>
            <person name="Young D."/>
            <person name="Pisabarro A."/>
            <person name="Eastwood D.C."/>
            <person name="Martin F."/>
            <person name="Cullen D."/>
            <person name="Grigoriev I.V."/>
            <person name="Hibbett D.S."/>
        </authorList>
    </citation>
    <scope>NUCLEOTIDE SEQUENCE</scope>
    <source>
        <strain evidence="2">FP-58527</strain>
    </source>
</reference>
<accession>S8DH30</accession>
<protein>
    <recommendedName>
        <fullName evidence="3">Reverse transcriptase zinc-binding domain-containing protein</fullName>
    </recommendedName>
</protein>
<sequence>MRPRTGIQVDREAAEVHLIEISHKQPKVDRVRPPTKPPSFVAFFGKDYPRNALFEATRHARTRNVIPGELVAALYAARTVPNDAPLHLVSPSRALRDILFHRLRGWEDKGWIGVEYAEYTRALIGTLRGQCAVTTLRSEVLAAEWSGAPPLINKVFDLTGAKLATITQAVAYRGIRERKGIPVRRGAAASVAAIQAFAVARGGLEVPIPAIWTAIRHADLRRPVADFIWRTMHDAIRCGSFWLKIQGKEGRATCSVCDELESIEHILFHCKAPGQSQVWASAAGLWKRKSDSWRPPSLLDIQTLGLGLHHDEAVRRRPGASRLWRILLSEAAHSIWRLRCERVVGHSDDPDWRHTAPQVAGAWEASLRARLRTDMESTRRRYGNLRRRAESVLQTWNGLVQDELALPADWTKLNRFLVGSRPTVRIDFPPG</sequence>
<dbReference type="OrthoDB" id="2800951at2759"/>
<name>S8DH30_FOMSC</name>
<dbReference type="Proteomes" id="UP000015241">
    <property type="component" value="Unassembled WGS sequence"/>
</dbReference>
<dbReference type="EMBL" id="KE504336">
    <property type="protein sequence ID" value="EPS92836.1"/>
    <property type="molecule type" value="Genomic_DNA"/>
</dbReference>